<evidence type="ECO:0000313" key="8">
    <source>
        <dbReference type="EMBL" id="VFR16636.1"/>
    </source>
</evidence>
<evidence type="ECO:0000256" key="5">
    <source>
        <dbReference type="ARBA" id="ARBA00022827"/>
    </source>
</evidence>
<keyword evidence="4" id="KW-0285">Flavoprotein</keyword>
<keyword evidence="8" id="KW-0503">Monooxygenase</keyword>
<dbReference type="EMBL" id="CAADHY010000006">
    <property type="protein sequence ID" value="VFR16636.1"/>
    <property type="molecule type" value="Genomic_DNA"/>
</dbReference>
<dbReference type="SUPFAM" id="SSF51905">
    <property type="entry name" value="FAD/NAD(P)-binding domain"/>
    <property type="match status" value="1"/>
</dbReference>
<gene>
    <name evidence="8" type="ORF">AMP9_2351</name>
</gene>
<protein>
    <submittedName>
        <fullName evidence="8">Siderophore [Alcaligin] biosynthetic enzyme @ Siderophore biosynthesis protein, monooxygenase</fullName>
        <ecNumber evidence="8">1.14.13.59</ecNumber>
    </submittedName>
</protein>
<evidence type="ECO:0000256" key="4">
    <source>
        <dbReference type="ARBA" id="ARBA00022630"/>
    </source>
</evidence>
<accession>A0A484NT87</accession>
<dbReference type="EC" id="1.14.13.59" evidence="8"/>
<evidence type="ECO:0000256" key="1">
    <source>
        <dbReference type="ARBA" id="ARBA00001974"/>
    </source>
</evidence>
<dbReference type="PANTHER" id="PTHR42802:SF1">
    <property type="entry name" value="L-ORNITHINE N(5)-MONOOXYGENASE"/>
    <property type="match status" value="1"/>
</dbReference>
<evidence type="ECO:0000256" key="3">
    <source>
        <dbReference type="ARBA" id="ARBA00007588"/>
    </source>
</evidence>
<reference evidence="8" key="1">
    <citation type="submission" date="2019-03" db="EMBL/GenBank/DDBJ databases">
        <authorList>
            <person name="Danneels B."/>
        </authorList>
    </citation>
    <scope>NUCLEOTIDE SEQUENCE</scope>
</reference>
<keyword evidence="6" id="KW-0521">NADP</keyword>
<dbReference type="PROSITE" id="PS51257">
    <property type="entry name" value="PROKAR_LIPOPROTEIN"/>
    <property type="match status" value="1"/>
</dbReference>
<evidence type="ECO:0000256" key="6">
    <source>
        <dbReference type="ARBA" id="ARBA00022857"/>
    </source>
</evidence>
<dbReference type="Gene3D" id="3.50.50.60">
    <property type="entry name" value="FAD/NAD(P)-binding domain"/>
    <property type="match status" value="1"/>
</dbReference>
<name>A0A484NT87_9ZZZZ</name>
<dbReference type="AlphaFoldDB" id="A0A484NT87"/>
<proteinExistence type="inferred from homology"/>
<dbReference type="Pfam" id="PF13434">
    <property type="entry name" value="Lys_Orn_oxgnase"/>
    <property type="match status" value="1"/>
</dbReference>
<dbReference type="GO" id="GO:0047091">
    <property type="term" value="F:L-lysine 6-monooxygenase (NADPH) activity"/>
    <property type="evidence" value="ECO:0007669"/>
    <property type="project" value="UniProtKB-EC"/>
</dbReference>
<dbReference type="PANTHER" id="PTHR42802">
    <property type="entry name" value="MONOOXYGENASE"/>
    <property type="match status" value="1"/>
</dbReference>
<comment type="pathway">
    <text evidence="2">Siderophore biosynthesis.</text>
</comment>
<keyword evidence="7 8" id="KW-0560">Oxidoreductase</keyword>
<organism evidence="8">
    <name type="scientific">plant metagenome</name>
    <dbReference type="NCBI Taxonomy" id="1297885"/>
    <lineage>
        <taxon>unclassified sequences</taxon>
        <taxon>metagenomes</taxon>
        <taxon>organismal metagenomes</taxon>
    </lineage>
</organism>
<dbReference type="InterPro" id="IPR036188">
    <property type="entry name" value="FAD/NAD-bd_sf"/>
</dbReference>
<comment type="similarity">
    <text evidence="3">Belongs to the lysine N(6)-hydroxylase/L-ornithine N(5)-oxygenase family.</text>
</comment>
<keyword evidence="5" id="KW-0274">FAD</keyword>
<sequence>MNRDTYDFLAIGLGPFNLGLACLSAPLPGVRALFLERKAGFDWHPGMLIQDSTLQNPFLADLVSLADPRSEFSYLNYCKQTGRIYSYYMRENHYLSRAEYNRYCQWAVSRLPNVRFGTEVHSVLRDPDTDTYLVSGQHVGTGERFMLRARKLVLGLGTQPTLPSFCNPAEAPYVHSADYLRAKAELQKKRSITVVGSGQSAGEVFHDLLRDSDKHAYSLAWITRSPRFFQMENTKLTLELISPDYTDYFFGLPEARQRQVLTQQNSLYKGMNATLINQIYDLLDQKIQAGDRRYTLTTNAELRASRHDPATGLYHLDFHHVDYGTDYRHVTDGLVLATGYTQAVPAFLNPIRDRIRWRADGRYRVARNYSIDQHGGEIFVQNGGLMGHGVSSPDLGFCCHRNSQILREITGVEHYKVEERIALQDFVPPLSGVLNHRGTAPIRATDDMAASI</sequence>
<dbReference type="InterPro" id="IPR025700">
    <property type="entry name" value="Lys/Orn_oxygenase"/>
</dbReference>
<comment type="cofactor">
    <cofactor evidence="1">
        <name>FAD</name>
        <dbReference type="ChEBI" id="CHEBI:57692"/>
    </cofactor>
</comment>
<evidence type="ECO:0000256" key="7">
    <source>
        <dbReference type="ARBA" id="ARBA00023002"/>
    </source>
</evidence>
<evidence type="ECO:0000256" key="2">
    <source>
        <dbReference type="ARBA" id="ARBA00004924"/>
    </source>
</evidence>